<protein>
    <submittedName>
        <fullName evidence="1">Uncharacterized protein</fullName>
    </submittedName>
</protein>
<dbReference type="RefSeq" id="WP_344652862.1">
    <property type="nucleotide sequence ID" value="NZ_BAAAGX010000028.1"/>
</dbReference>
<dbReference type="EMBL" id="BAAAGX010000028">
    <property type="protein sequence ID" value="GAA0269777.1"/>
    <property type="molecule type" value="Genomic_DNA"/>
</dbReference>
<comment type="caution">
    <text evidence="1">The sequence shown here is derived from an EMBL/GenBank/DDBJ whole genome shotgun (WGS) entry which is preliminary data.</text>
</comment>
<evidence type="ECO:0000313" key="2">
    <source>
        <dbReference type="Proteomes" id="UP001500967"/>
    </source>
</evidence>
<organism evidence="1 2">
    <name type="scientific">Cryptosporangium japonicum</name>
    <dbReference type="NCBI Taxonomy" id="80872"/>
    <lineage>
        <taxon>Bacteria</taxon>
        <taxon>Bacillati</taxon>
        <taxon>Actinomycetota</taxon>
        <taxon>Actinomycetes</taxon>
        <taxon>Cryptosporangiales</taxon>
        <taxon>Cryptosporangiaceae</taxon>
        <taxon>Cryptosporangium</taxon>
    </lineage>
</organism>
<sequence length="80" mass="8562">MTRALSRDDHREEQLHGGYHPVACGACTTTVLVRHASAKQTSIQWPPDAACPELLDRGPDGAPVRACARLGASIRAAERS</sequence>
<accession>A0ABN0V0W4</accession>
<gene>
    <name evidence="1" type="ORF">GCM10009539_66180</name>
</gene>
<keyword evidence="2" id="KW-1185">Reference proteome</keyword>
<reference evidence="1 2" key="1">
    <citation type="journal article" date="2019" name="Int. J. Syst. Evol. Microbiol.">
        <title>The Global Catalogue of Microorganisms (GCM) 10K type strain sequencing project: providing services to taxonomists for standard genome sequencing and annotation.</title>
        <authorList>
            <consortium name="The Broad Institute Genomics Platform"/>
            <consortium name="The Broad Institute Genome Sequencing Center for Infectious Disease"/>
            <person name="Wu L."/>
            <person name="Ma J."/>
        </authorList>
    </citation>
    <scope>NUCLEOTIDE SEQUENCE [LARGE SCALE GENOMIC DNA]</scope>
    <source>
        <strain evidence="1 2">JCM 10425</strain>
    </source>
</reference>
<evidence type="ECO:0000313" key="1">
    <source>
        <dbReference type="EMBL" id="GAA0269777.1"/>
    </source>
</evidence>
<dbReference type="Proteomes" id="UP001500967">
    <property type="component" value="Unassembled WGS sequence"/>
</dbReference>
<name>A0ABN0V0W4_9ACTN</name>
<proteinExistence type="predicted"/>